<dbReference type="Gene3D" id="3.30.43.10">
    <property type="entry name" value="Uridine Diphospho-n-acetylenolpyruvylglucosamine Reductase, domain 2"/>
    <property type="match status" value="1"/>
</dbReference>
<dbReference type="Pfam" id="PF03450">
    <property type="entry name" value="CO_deh_flav_C"/>
    <property type="match status" value="1"/>
</dbReference>
<dbReference type="RefSeq" id="WP_169415850.1">
    <property type="nucleotide sequence ID" value="NZ_JAAXKZ010000161.1"/>
</dbReference>
<protein>
    <submittedName>
        <fullName evidence="5">Xanthine dehydrogenase family protein subunit M</fullName>
    </submittedName>
</protein>
<dbReference type="InterPro" id="IPR016167">
    <property type="entry name" value="FAD-bd_PCMH_sub1"/>
</dbReference>
<proteinExistence type="predicted"/>
<dbReference type="InterPro" id="IPR005107">
    <property type="entry name" value="CO_DH_flav_C"/>
</dbReference>
<dbReference type="InterPro" id="IPR036683">
    <property type="entry name" value="CO_DH_flav_C_dom_sf"/>
</dbReference>
<evidence type="ECO:0000256" key="3">
    <source>
        <dbReference type="ARBA" id="ARBA00023002"/>
    </source>
</evidence>
<dbReference type="SMART" id="SM01092">
    <property type="entry name" value="CO_deh_flav_C"/>
    <property type="match status" value="1"/>
</dbReference>
<dbReference type="PANTHER" id="PTHR42659:SF2">
    <property type="entry name" value="XANTHINE DEHYDROGENASE SUBUNIT C-RELATED"/>
    <property type="match status" value="1"/>
</dbReference>
<evidence type="ECO:0000259" key="4">
    <source>
        <dbReference type="PROSITE" id="PS51387"/>
    </source>
</evidence>
<organism evidence="5 6">
    <name type="scientific">Pseudonocardia bannensis</name>
    <dbReference type="NCBI Taxonomy" id="630973"/>
    <lineage>
        <taxon>Bacteria</taxon>
        <taxon>Bacillati</taxon>
        <taxon>Actinomycetota</taxon>
        <taxon>Actinomycetes</taxon>
        <taxon>Pseudonocardiales</taxon>
        <taxon>Pseudonocardiaceae</taxon>
        <taxon>Pseudonocardia</taxon>
    </lineage>
</organism>
<dbReference type="GO" id="GO:0071949">
    <property type="term" value="F:FAD binding"/>
    <property type="evidence" value="ECO:0007669"/>
    <property type="project" value="InterPro"/>
</dbReference>
<dbReference type="InterPro" id="IPR016166">
    <property type="entry name" value="FAD-bd_PCMH"/>
</dbReference>
<keyword evidence="1" id="KW-0285">Flavoprotein</keyword>
<dbReference type="PROSITE" id="PS51387">
    <property type="entry name" value="FAD_PCMH"/>
    <property type="match status" value="1"/>
</dbReference>
<dbReference type="EMBL" id="JAAXKZ010000161">
    <property type="protein sequence ID" value="NMH95186.1"/>
    <property type="molecule type" value="Genomic_DNA"/>
</dbReference>
<gene>
    <name evidence="5" type="ORF">HF519_27245</name>
</gene>
<dbReference type="SUPFAM" id="SSF56176">
    <property type="entry name" value="FAD-binding/transporter-associated domain-like"/>
    <property type="match status" value="1"/>
</dbReference>
<dbReference type="InterPro" id="IPR002346">
    <property type="entry name" value="Mopterin_DH_FAD-bd"/>
</dbReference>
<dbReference type="Proteomes" id="UP000586918">
    <property type="component" value="Unassembled WGS sequence"/>
</dbReference>
<accession>A0A848DRY9</accession>
<sequence>MQVPAHFEYQRATSVDHAIALLTRYGAEARVVAGGHSLIPMMKLRLAQPEMLIDINDLHELGGIRVEGGELRIGAMARHSELLGSAVAGEHYPMLHDAERVIADPVVRNRGTIGGSVCQADPSEDLSGAFTALRATAVIRGAEGVRSVPMRAFFTGPYQTVVGPAEILAELRIPVRPGGGSAYVKVDRRAGDWAVAAAAAALWLEPGPGPGTITDVGLGLTAVGAAGFTAVAAEEFLRGRPATEETFAEAGRIAAEHCRPVADQRGPADYKRHLAGELTVRTLRRAAARARARGQEA</sequence>
<feature type="domain" description="FAD-binding PCMH-type" evidence="4">
    <location>
        <begin position="2"/>
        <end position="178"/>
    </location>
</feature>
<keyword evidence="2" id="KW-0274">FAD</keyword>
<evidence type="ECO:0000256" key="1">
    <source>
        <dbReference type="ARBA" id="ARBA00022630"/>
    </source>
</evidence>
<name>A0A848DRY9_9PSEU</name>
<dbReference type="PANTHER" id="PTHR42659">
    <property type="entry name" value="XANTHINE DEHYDROGENASE SUBUNIT C-RELATED"/>
    <property type="match status" value="1"/>
</dbReference>
<keyword evidence="6" id="KW-1185">Reference proteome</keyword>
<dbReference type="AlphaFoldDB" id="A0A848DRY9"/>
<dbReference type="InterPro" id="IPR016169">
    <property type="entry name" value="FAD-bd_PCMH_sub2"/>
</dbReference>
<comment type="caution">
    <text evidence="5">The sequence shown here is derived from an EMBL/GenBank/DDBJ whole genome shotgun (WGS) entry which is preliminary data.</text>
</comment>
<dbReference type="InterPro" id="IPR036318">
    <property type="entry name" value="FAD-bd_PCMH-like_sf"/>
</dbReference>
<evidence type="ECO:0000313" key="6">
    <source>
        <dbReference type="Proteomes" id="UP000586918"/>
    </source>
</evidence>
<dbReference type="Pfam" id="PF00941">
    <property type="entry name" value="FAD_binding_5"/>
    <property type="match status" value="1"/>
</dbReference>
<dbReference type="InterPro" id="IPR051312">
    <property type="entry name" value="Diverse_Substr_Oxidored"/>
</dbReference>
<reference evidence="5 6" key="1">
    <citation type="submission" date="2020-04" db="EMBL/GenBank/DDBJ databases">
        <authorList>
            <person name="Klaysubun C."/>
            <person name="Duangmal K."/>
            <person name="Lipun K."/>
        </authorList>
    </citation>
    <scope>NUCLEOTIDE SEQUENCE [LARGE SCALE GENOMIC DNA]</scope>
    <source>
        <strain evidence="5 6">DSM 45300</strain>
    </source>
</reference>
<evidence type="ECO:0000256" key="2">
    <source>
        <dbReference type="ARBA" id="ARBA00022827"/>
    </source>
</evidence>
<evidence type="ECO:0000313" key="5">
    <source>
        <dbReference type="EMBL" id="NMH95186.1"/>
    </source>
</evidence>
<dbReference type="GO" id="GO:0016491">
    <property type="term" value="F:oxidoreductase activity"/>
    <property type="evidence" value="ECO:0007669"/>
    <property type="project" value="UniProtKB-KW"/>
</dbReference>
<dbReference type="Gene3D" id="3.30.390.50">
    <property type="entry name" value="CO dehydrogenase flavoprotein, C-terminal domain"/>
    <property type="match status" value="1"/>
</dbReference>
<dbReference type="Gene3D" id="3.30.465.10">
    <property type="match status" value="1"/>
</dbReference>
<dbReference type="SUPFAM" id="SSF55447">
    <property type="entry name" value="CO dehydrogenase flavoprotein C-terminal domain-like"/>
    <property type="match status" value="1"/>
</dbReference>
<keyword evidence="3" id="KW-0560">Oxidoreductase</keyword>
<dbReference type="FunFam" id="3.30.465.10:FF:000017">
    <property type="entry name" value="Xanthine dehydrogenase, FAD binding subunit"/>
    <property type="match status" value="1"/>
</dbReference>